<feature type="domain" description="DNA2/NAM7 helicase-like C-terminal" evidence="3">
    <location>
        <begin position="4"/>
        <end position="125"/>
    </location>
</feature>
<protein>
    <submittedName>
        <fullName evidence="4">MOV10L1</fullName>
    </submittedName>
</protein>
<dbReference type="CDD" id="cd18808">
    <property type="entry name" value="SF1_C_Upf1"/>
    <property type="match status" value="1"/>
</dbReference>
<dbReference type="Proteomes" id="UP001235939">
    <property type="component" value="Chromosome 02"/>
</dbReference>
<dbReference type="PANTHER" id="PTHR45418">
    <property type="entry name" value="CANCER/TESTIS ANTIGEN 55"/>
    <property type="match status" value="1"/>
</dbReference>
<comment type="subcellular location">
    <subcellularLocation>
        <location evidence="1">Cytoplasm</location>
    </subcellularLocation>
</comment>
<dbReference type="InterPro" id="IPR041679">
    <property type="entry name" value="DNA2/NAM7-like_C"/>
</dbReference>
<dbReference type="EMBL" id="CP092864">
    <property type="protein sequence ID" value="UYV64033.1"/>
    <property type="molecule type" value="Genomic_DNA"/>
</dbReference>
<feature type="non-terminal residue" evidence="4">
    <location>
        <position position="130"/>
    </location>
</feature>
<evidence type="ECO:0000256" key="2">
    <source>
        <dbReference type="ARBA" id="ARBA00022490"/>
    </source>
</evidence>
<evidence type="ECO:0000313" key="5">
    <source>
        <dbReference type="Proteomes" id="UP001235939"/>
    </source>
</evidence>
<dbReference type="PANTHER" id="PTHR45418:SF1">
    <property type="entry name" value="CANCER_TESTIS ANTIGEN 55"/>
    <property type="match status" value="1"/>
</dbReference>
<dbReference type="Pfam" id="PF13087">
    <property type="entry name" value="AAA_12"/>
    <property type="match status" value="1"/>
</dbReference>
<dbReference type="InterPro" id="IPR027417">
    <property type="entry name" value="P-loop_NTPase"/>
</dbReference>
<evidence type="ECO:0000313" key="4">
    <source>
        <dbReference type="EMBL" id="UYV64033.1"/>
    </source>
</evidence>
<dbReference type="InterPro" id="IPR047187">
    <property type="entry name" value="SF1_C_Upf1"/>
</dbReference>
<dbReference type="SUPFAM" id="SSF52540">
    <property type="entry name" value="P-loop containing nucleoside triphosphate hydrolases"/>
    <property type="match status" value="1"/>
</dbReference>
<evidence type="ECO:0000259" key="3">
    <source>
        <dbReference type="Pfam" id="PF13087"/>
    </source>
</evidence>
<evidence type="ECO:0000256" key="1">
    <source>
        <dbReference type="ARBA" id="ARBA00004496"/>
    </source>
</evidence>
<proteinExistence type="predicted"/>
<keyword evidence="5" id="KW-1185">Reference proteome</keyword>
<sequence>MQGEELRESDSPSWFNPIEIVQASQYLSDLYNEGLTPGDVGIITPYRKQVEKLRRFFTMMSIPPCKVGSVEEFQGQERIAIIVSTVRTQSSNLTFEQNIGFLSQPKRFNVTVTRAKHALIVVGDPNLLSK</sequence>
<gene>
    <name evidence="4" type="ORF">LAZ67_2006367</name>
</gene>
<name>A0ABY6K852_9ARAC</name>
<reference evidence="4 5" key="1">
    <citation type="submission" date="2022-01" db="EMBL/GenBank/DDBJ databases">
        <title>A chromosomal length assembly of Cordylochernes scorpioides.</title>
        <authorList>
            <person name="Zeh D."/>
            <person name="Zeh J."/>
        </authorList>
    </citation>
    <scope>NUCLEOTIDE SEQUENCE [LARGE SCALE GENOMIC DNA]</scope>
    <source>
        <strain evidence="4">IN4F17</strain>
        <tissue evidence="4">Whole Body</tissue>
    </source>
</reference>
<keyword evidence="2" id="KW-0963">Cytoplasm</keyword>
<accession>A0ABY6K852</accession>
<dbReference type="Gene3D" id="3.40.50.300">
    <property type="entry name" value="P-loop containing nucleotide triphosphate hydrolases"/>
    <property type="match status" value="1"/>
</dbReference>
<organism evidence="4 5">
    <name type="scientific">Cordylochernes scorpioides</name>
    <dbReference type="NCBI Taxonomy" id="51811"/>
    <lineage>
        <taxon>Eukaryota</taxon>
        <taxon>Metazoa</taxon>
        <taxon>Ecdysozoa</taxon>
        <taxon>Arthropoda</taxon>
        <taxon>Chelicerata</taxon>
        <taxon>Arachnida</taxon>
        <taxon>Pseudoscorpiones</taxon>
        <taxon>Cheliferoidea</taxon>
        <taxon>Chernetidae</taxon>
        <taxon>Cordylochernes</taxon>
    </lineage>
</organism>